<sequence length="248" mass="28168">MLSMKVQNSDISFFPLRVPNHSSFVLSSQSLLEIFSYVISVVWRSHSEKHRRFSSVDSLRRGYEWQQGVVGLKSGVTNLWLDKGHGGFRGFNQFQERGLFVLRPLERSVHFNVSKNGVISFEDGYSWSFNGWFFYMLSAVAFNIEAREARRSKLLLESYWKFVVASDFGNGQHQSSLLLTCRGFMVIRNQATRLPWVTAAVKTCLPAMVEGVVLQGSGDKEVGAKWKPQNNLPAKLTLIVFRFGVSIS</sequence>
<proteinExistence type="predicted"/>
<gene>
    <name evidence="1" type="ORF">V6N12_067137</name>
</gene>
<reference evidence="1 2" key="1">
    <citation type="journal article" date="2024" name="G3 (Bethesda)">
        <title>Genome assembly of Hibiscus sabdariffa L. provides insights into metabolisms of medicinal natural products.</title>
        <authorList>
            <person name="Kim T."/>
        </authorList>
    </citation>
    <scope>NUCLEOTIDE SEQUENCE [LARGE SCALE GENOMIC DNA]</scope>
    <source>
        <strain evidence="1">TK-2024</strain>
        <tissue evidence="1">Old leaves</tissue>
    </source>
</reference>
<evidence type="ECO:0000313" key="1">
    <source>
        <dbReference type="EMBL" id="KAK8497033.1"/>
    </source>
</evidence>
<accession>A0ABR2ASZ3</accession>
<organism evidence="1 2">
    <name type="scientific">Hibiscus sabdariffa</name>
    <name type="common">roselle</name>
    <dbReference type="NCBI Taxonomy" id="183260"/>
    <lineage>
        <taxon>Eukaryota</taxon>
        <taxon>Viridiplantae</taxon>
        <taxon>Streptophyta</taxon>
        <taxon>Embryophyta</taxon>
        <taxon>Tracheophyta</taxon>
        <taxon>Spermatophyta</taxon>
        <taxon>Magnoliopsida</taxon>
        <taxon>eudicotyledons</taxon>
        <taxon>Gunneridae</taxon>
        <taxon>Pentapetalae</taxon>
        <taxon>rosids</taxon>
        <taxon>malvids</taxon>
        <taxon>Malvales</taxon>
        <taxon>Malvaceae</taxon>
        <taxon>Malvoideae</taxon>
        <taxon>Hibiscus</taxon>
    </lineage>
</organism>
<comment type="caution">
    <text evidence="1">The sequence shown here is derived from an EMBL/GenBank/DDBJ whole genome shotgun (WGS) entry which is preliminary data.</text>
</comment>
<protein>
    <submittedName>
        <fullName evidence="1">Uncharacterized protein</fullName>
    </submittedName>
</protein>
<dbReference type="EMBL" id="JBBPBM010000334">
    <property type="protein sequence ID" value="KAK8497033.1"/>
    <property type="molecule type" value="Genomic_DNA"/>
</dbReference>
<name>A0ABR2ASZ3_9ROSI</name>
<keyword evidence="2" id="KW-1185">Reference proteome</keyword>
<evidence type="ECO:0000313" key="2">
    <source>
        <dbReference type="Proteomes" id="UP001472677"/>
    </source>
</evidence>
<dbReference type="Proteomes" id="UP001472677">
    <property type="component" value="Unassembled WGS sequence"/>
</dbReference>